<keyword evidence="1" id="KW-0472">Membrane</keyword>
<dbReference type="Proteomes" id="UP000072189">
    <property type="component" value="Unassembled WGS sequence"/>
</dbReference>
<name>A0A147F687_MICTE</name>
<keyword evidence="1" id="KW-0812">Transmembrane</keyword>
<comment type="caution">
    <text evidence="2">The sequence shown here is derived from an EMBL/GenBank/DDBJ whole genome shotgun (WGS) entry which is preliminary data.</text>
</comment>
<evidence type="ECO:0000313" key="3">
    <source>
        <dbReference type="Proteomes" id="UP000072189"/>
    </source>
</evidence>
<accession>A0A147F687</accession>
<dbReference type="AlphaFoldDB" id="A0A147F687"/>
<reference evidence="2 3" key="1">
    <citation type="journal article" date="2016" name="Front. Microbiol.">
        <title>Genomic Resource of Rice Seed Associated Bacteria.</title>
        <authorList>
            <person name="Midha S."/>
            <person name="Bansal K."/>
            <person name="Sharma S."/>
            <person name="Kumar N."/>
            <person name="Patil P.P."/>
            <person name="Chaudhry V."/>
            <person name="Patil P.B."/>
        </authorList>
    </citation>
    <scope>NUCLEOTIDE SEQUENCE [LARGE SCALE GENOMIC DNA]</scope>
    <source>
        <strain evidence="2 3">RSA3</strain>
    </source>
</reference>
<evidence type="ECO:0000313" key="2">
    <source>
        <dbReference type="EMBL" id="KTS10145.1"/>
    </source>
</evidence>
<feature type="transmembrane region" description="Helical" evidence="1">
    <location>
        <begin position="93"/>
        <end position="115"/>
    </location>
</feature>
<feature type="transmembrane region" description="Helical" evidence="1">
    <location>
        <begin position="20"/>
        <end position="40"/>
    </location>
</feature>
<feature type="transmembrane region" description="Helical" evidence="1">
    <location>
        <begin position="121"/>
        <end position="138"/>
    </location>
</feature>
<protein>
    <submittedName>
        <fullName evidence="2">Uncharacterized protein</fullName>
    </submittedName>
</protein>
<dbReference type="PATRIC" id="fig|2033.4.peg.3261"/>
<keyword evidence="1" id="KW-1133">Transmembrane helix</keyword>
<dbReference type="OrthoDB" id="4978814at2"/>
<dbReference type="RefSeq" id="WP_058597461.1">
    <property type="nucleotide sequence ID" value="NZ_LDRR01000072.1"/>
</dbReference>
<evidence type="ECO:0000256" key="1">
    <source>
        <dbReference type="SAM" id="Phobius"/>
    </source>
</evidence>
<organism evidence="2 3">
    <name type="scientific">Microbacterium testaceum</name>
    <name type="common">Aureobacterium testaceum</name>
    <name type="synonym">Brevibacterium testaceum</name>
    <dbReference type="NCBI Taxonomy" id="2033"/>
    <lineage>
        <taxon>Bacteria</taxon>
        <taxon>Bacillati</taxon>
        <taxon>Actinomycetota</taxon>
        <taxon>Actinomycetes</taxon>
        <taxon>Micrococcales</taxon>
        <taxon>Microbacteriaceae</taxon>
        <taxon>Microbacterium</taxon>
    </lineage>
</organism>
<proteinExistence type="predicted"/>
<gene>
    <name evidence="2" type="ORF">RSA3_11835</name>
</gene>
<feature type="transmembrane region" description="Helical" evidence="1">
    <location>
        <begin position="52"/>
        <end position="72"/>
    </location>
</feature>
<sequence length="170" mass="18512">MTDTAETRTAWDGFKAWLDVRFRSPAAIYGLIVYASFITIADDHADSPWELLGASVFPLLVFYIAHVFAHTLTEHGTHGLRHSTREAMRHAAGMLYASLPAALCLVWGGISNASVDDASDWTALATTIVLAVLGYNAYRRRGSRLVVRLVGALSTAVLGVFIIVLETLVH</sequence>
<dbReference type="EMBL" id="LDRV01000078">
    <property type="protein sequence ID" value="KTS10145.1"/>
    <property type="molecule type" value="Genomic_DNA"/>
</dbReference>
<feature type="transmembrane region" description="Helical" evidence="1">
    <location>
        <begin position="145"/>
        <end position="165"/>
    </location>
</feature>